<evidence type="ECO:0000259" key="2">
    <source>
        <dbReference type="Pfam" id="PF03629"/>
    </source>
</evidence>
<dbReference type="PANTHER" id="PTHR31988:SF15">
    <property type="entry name" value="ESTERASE, PUTATIVE (DUF303)-RELATED"/>
    <property type="match status" value="1"/>
</dbReference>
<accession>A0AAV1E782</accession>
<dbReference type="PANTHER" id="PTHR31988">
    <property type="entry name" value="ESTERASE, PUTATIVE (DUF303)-RELATED"/>
    <property type="match status" value="1"/>
</dbReference>
<dbReference type="SUPFAM" id="SSF52266">
    <property type="entry name" value="SGNH hydrolase"/>
    <property type="match status" value="1"/>
</dbReference>
<dbReference type="AlphaFoldDB" id="A0AAV1E782"/>
<dbReference type="Proteomes" id="UP001161247">
    <property type="component" value="Chromosome 8"/>
</dbReference>
<evidence type="ECO:0000313" key="3">
    <source>
        <dbReference type="EMBL" id="CAI9115213.1"/>
    </source>
</evidence>
<organism evidence="3 4">
    <name type="scientific">Oldenlandia corymbosa var. corymbosa</name>
    <dbReference type="NCBI Taxonomy" id="529605"/>
    <lineage>
        <taxon>Eukaryota</taxon>
        <taxon>Viridiplantae</taxon>
        <taxon>Streptophyta</taxon>
        <taxon>Embryophyta</taxon>
        <taxon>Tracheophyta</taxon>
        <taxon>Spermatophyta</taxon>
        <taxon>Magnoliopsida</taxon>
        <taxon>eudicotyledons</taxon>
        <taxon>Gunneridae</taxon>
        <taxon>Pentapetalae</taxon>
        <taxon>asterids</taxon>
        <taxon>lamiids</taxon>
        <taxon>Gentianales</taxon>
        <taxon>Rubiaceae</taxon>
        <taxon>Rubioideae</taxon>
        <taxon>Spermacoceae</taxon>
        <taxon>Hedyotis-Oldenlandia complex</taxon>
        <taxon>Oldenlandia</taxon>
    </lineage>
</organism>
<feature type="domain" description="Sialate O-acetylesterase" evidence="2">
    <location>
        <begin position="1"/>
        <end position="125"/>
    </location>
</feature>
<keyword evidence="4" id="KW-1185">Reference proteome</keyword>
<keyword evidence="1" id="KW-0378">Hydrolase</keyword>
<name>A0AAV1E782_OLDCO</name>
<gene>
    <name evidence="3" type="ORF">OLC1_LOCUS21784</name>
</gene>
<evidence type="ECO:0000256" key="1">
    <source>
        <dbReference type="ARBA" id="ARBA00022801"/>
    </source>
</evidence>
<dbReference type="GO" id="GO:0016787">
    <property type="term" value="F:hydrolase activity"/>
    <property type="evidence" value="ECO:0007669"/>
    <property type="project" value="UniProtKB-KW"/>
</dbReference>
<reference evidence="3" key="1">
    <citation type="submission" date="2023-03" db="EMBL/GenBank/DDBJ databases">
        <authorList>
            <person name="Julca I."/>
        </authorList>
    </citation>
    <scope>NUCLEOTIDE SEQUENCE</scope>
</reference>
<proteinExistence type="predicted"/>
<dbReference type="Gene3D" id="3.40.50.1110">
    <property type="entry name" value="SGNH hydrolase"/>
    <property type="match status" value="1"/>
</dbReference>
<dbReference type="InterPro" id="IPR036514">
    <property type="entry name" value="SGNH_hydro_sf"/>
</dbReference>
<evidence type="ECO:0000313" key="4">
    <source>
        <dbReference type="Proteomes" id="UP001161247"/>
    </source>
</evidence>
<sequence length="126" mass="14210">MAGRGGIHGGVWDMIVPPECRPDRSILRLSANYIWDEAREPLHKDIDVQKVCGIGPGMPFAHSVLRRDHYIGHIGLVPCAIGNTNISMWERGTDNYNRLIYRARFAMKSGGFIRALLWYQGESDTV</sequence>
<dbReference type="InterPro" id="IPR052940">
    <property type="entry name" value="Carb_Esterase_6"/>
</dbReference>
<protein>
    <submittedName>
        <fullName evidence="3">OLC1v1016055C1</fullName>
    </submittedName>
</protein>
<dbReference type="Pfam" id="PF03629">
    <property type="entry name" value="SASA"/>
    <property type="match status" value="1"/>
</dbReference>
<dbReference type="InterPro" id="IPR005181">
    <property type="entry name" value="SASA"/>
</dbReference>
<dbReference type="EMBL" id="OX459125">
    <property type="protein sequence ID" value="CAI9115213.1"/>
    <property type="molecule type" value="Genomic_DNA"/>
</dbReference>